<protein>
    <submittedName>
        <fullName evidence="1">Uncharacterized protein</fullName>
    </submittedName>
</protein>
<comment type="caution">
    <text evidence="1">The sequence shown here is derived from an EMBL/GenBank/DDBJ whole genome shotgun (WGS) entry which is preliminary data.</text>
</comment>
<sequence>MFFSAGMSFKNLPVDKLSSPLNNVWRVFTLVCLVSGVFLLLYLNQDAALFIPASTTQHPPDPLSLETNLTLEKAPMPIKENLTLEDLSDTLAIQKNETSRMDDGKGTGENDTCDVSDGRWVYDPINSPAYNATDCPFLSDQVNCQRNGRPDSDYERWHWEGSHCQIPRMNMTDMLERLRGKRVVIAGDSLNRNQFESFACLLYSSIPSTDSYVDVRGGDYKIFRAKSYNCSVEFYWAPFLVEMDQKGRDGIRTLKLDQIHPSANNWKGANVMVFNSGHWWIHKGKFKAWDVIQYEGKKMENMGMELAFEKAIKTWSTWIDQNVDSSTTTVFFRSISPEHKGKDWCFQQTQPLTDESYTETFPRSIREIIKNSTRSMRTPVKYLNITKLAEYRIDAHPMIYTTKHGVLLTGDQRKQPKTYADCSHWCIPGVPDTWNRLVYAHLVFDQFGANSTSLKPSDSAQ</sequence>
<organism evidence="1 2">
    <name type="scientific">Melastoma candidum</name>
    <dbReference type="NCBI Taxonomy" id="119954"/>
    <lineage>
        <taxon>Eukaryota</taxon>
        <taxon>Viridiplantae</taxon>
        <taxon>Streptophyta</taxon>
        <taxon>Embryophyta</taxon>
        <taxon>Tracheophyta</taxon>
        <taxon>Spermatophyta</taxon>
        <taxon>Magnoliopsida</taxon>
        <taxon>eudicotyledons</taxon>
        <taxon>Gunneridae</taxon>
        <taxon>Pentapetalae</taxon>
        <taxon>rosids</taxon>
        <taxon>malvids</taxon>
        <taxon>Myrtales</taxon>
        <taxon>Melastomataceae</taxon>
        <taxon>Melastomatoideae</taxon>
        <taxon>Melastomateae</taxon>
        <taxon>Melastoma</taxon>
    </lineage>
</organism>
<gene>
    <name evidence="1" type="ORF">MLD38_030570</name>
</gene>
<reference evidence="2" key="1">
    <citation type="journal article" date="2023" name="Front. Plant Sci.">
        <title>Chromosomal-level genome assembly of Melastoma candidum provides insights into trichome evolution.</title>
        <authorList>
            <person name="Zhong Y."/>
            <person name="Wu W."/>
            <person name="Sun C."/>
            <person name="Zou P."/>
            <person name="Liu Y."/>
            <person name="Dai S."/>
            <person name="Zhou R."/>
        </authorList>
    </citation>
    <scope>NUCLEOTIDE SEQUENCE [LARGE SCALE GENOMIC DNA]</scope>
</reference>
<evidence type="ECO:0000313" key="1">
    <source>
        <dbReference type="EMBL" id="KAI4325147.1"/>
    </source>
</evidence>
<name>A0ACB9MM03_9MYRT</name>
<proteinExistence type="predicted"/>
<accession>A0ACB9MM03</accession>
<keyword evidence="2" id="KW-1185">Reference proteome</keyword>
<dbReference type="EMBL" id="CM042888">
    <property type="protein sequence ID" value="KAI4325147.1"/>
    <property type="molecule type" value="Genomic_DNA"/>
</dbReference>
<evidence type="ECO:0000313" key="2">
    <source>
        <dbReference type="Proteomes" id="UP001057402"/>
    </source>
</evidence>
<dbReference type="Proteomes" id="UP001057402">
    <property type="component" value="Chromosome 9"/>
</dbReference>